<proteinExistence type="predicted"/>
<accession>K5YYG2</accession>
<dbReference type="Proteomes" id="UP000006330">
    <property type="component" value="Unassembled WGS sequence"/>
</dbReference>
<name>K5YYG2_9BACT</name>
<sequence>MIGGLKECGTFAGEKKGTFFLVIQFSTYTLYFKAYINFTFQEYSIRCLPIRNGCLFVRTPMPTRFQTSYYPLGEKVVLGKRLLTTVNCVKSLKNSLRYYRYGNLPAYGCFMKITGS</sequence>
<reference evidence="1 2" key="1">
    <citation type="submission" date="2012-02" db="EMBL/GenBank/DDBJ databases">
        <title>The Genome Sequence of Parabacteroides goldsteinii CL02T12C30.</title>
        <authorList>
            <consortium name="The Broad Institute Genome Sequencing Platform"/>
            <person name="Earl A."/>
            <person name="Ward D."/>
            <person name="Feldgarden M."/>
            <person name="Gevers D."/>
            <person name="Zitomersky N.L."/>
            <person name="Coyne M.J."/>
            <person name="Comstock L.E."/>
            <person name="Young S.K."/>
            <person name="Zeng Q."/>
            <person name="Gargeya S."/>
            <person name="Fitzgerald M."/>
            <person name="Haas B."/>
            <person name="Abouelleil A."/>
            <person name="Alvarado L."/>
            <person name="Arachchi H.M."/>
            <person name="Berlin A."/>
            <person name="Chapman S.B."/>
            <person name="Gearin G."/>
            <person name="Goldberg J."/>
            <person name="Griggs A."/>
            <person name="Gujja S."/>
            <person name="Hansen M."/>
            <person name="Heiman D."/>
            <person name="Howarth C."/>
            <person name="Larimer J."/>
            <person name="Lui A."/>
            <person name="MacDonald P.J.P."/>
            <person name="McCowen C."/>
            <person name="Montmayeur A."/>
            <person name="Murphy C."/>
            <person name="Neiman D."/>
            <person name="Pearson M."/>
            <person name="Priest M."/>
            <person name="Roberts A."/>
            <person name="Saif S."/>
            <person name="Shea T."/>
            <person name="Sisk P."/>
            <person name="Stolte C."/>
            <person name="Sykes S."/>
            <person name="Wortman J."/>
            <person name="Nusbaum C."/>
            <person name="Birren B."/>
        </authorList>
    </citation>
    <scope>NUCLEOTIDE SEQUENCE [LARGE SCALE GENOMIC DNA]</scope>
    <source>
        <strain evidence="1 2">CL02T12C30</strain>
    </source>
</reference>
<dbReference type="HOGENOM" id="CLU_168958_0_0_10"/>
<protein>
    <submittedName>
        <fullName evidence="1">Uncharacterized protein</fullName>
    </submittedName>
</protein>
<comment type="caution">
    <text evidence="1">The sequence shown here is derived from an EMBL/GenBank/DDBJ whole genome shotgun (WGS) entry which is preliminary data.</text>
</comment>
<evidence type="ECO:0000313" key="2">
    <source>
        <dbReference type="Proteomes" id="UP000006330"/>
    </source>
</evidence>
<evidence type="ECO:0000313" key="1">
    <source>
        <dbReference type="EMBL" id="EKN19387.1"/>
    </source>
</evidence>
<gene>
    <name evidence="1" type="ORF">HMPREF1076_00679</name>
</gene>
<organism evidence="1 2">
    <name type="scientific">Parabacteroides goldsteinii CL02T12C30</name>
    <dbReference type="NCBI Taxonomy" id="999418"/>
    <lineage>
        <taxon>Bacteria</taxon>
        <taxon>Pseudomonadati</taxon>
        <taxon>Bacteroidota</taxon>
        <taxon>Bacteroidia</taxon>
        <taxon>Bacteroidales</taxon>
        <taxon>Tannerellaceae</taxon>
        <taxon>Parabacteroides</taxon>
    </lineage>
</organism>
<dbReference type="EMBL" id="AGZO01000008">
    <property type="protein sequence ID" value="EKN19387.1"/>
    <property type="molecule type" value="Genomic_DNA"/>
</dbReference>
<dbReference type="AlphaFoldDB" id="K5YYG2"/>